<feature type="region of interest" description="Disordered" evidence="5">
    <location>
        <begin position="765"/>
        <end position="789"/>
    </location>
</feature>
<feature type="region of interest" description="Disordered" evidence="5">
    <location>
        <begin position="1019"/>
        <end position="1084"/>
    </location>
</feature>
<evidence type="ECO:0000256" key="6">
    <source>
        <dbReference type="SAM" id="SignalP"/>
    </source>
</evidence>
<feature type="domain" description="SUN" evidence="7">
    <location>
        <begin position="586"/>
        <end position="758"/>
    </location>
</feature>
<evidence type="ECO:0000256" key="2">
    <source>
        <dbReference type="ARBA" id="ARBA00022692"/>
    </source>
</evidence>
<evidence type="ECO:0000259" key="7">
    <source>
        <dbReference type="PROSITE" id="PS51469"/>
    </source>
</evidence>
<feature type="region of interest" description="Disordered" evidence="5">
    <location>
        <begin position="271"/>
        <end position="292"/>
    </location>
</feature>
<keyword evidence="2" id="KW-0812">Transmembrane</keyword>
<feature type="compositionally biased region" description="Low complexity" evidence="5">
    <location>
        <begin position="155"/>
        <end position="169"/>
    </location>
</feature>
<comment type="subcellular location">
    <subcellularLocation>
        <location evidence="1">Endomembrane system</location>
    </subcellularLocation>
</comment>
<keyword evidence="9" id="KW-1185">Reference proteome</keyword>
<feature type="compositionally biased region" description="Gly residues" evidence="5">
    <location>
        <begin position="1040"/>
        <end position="1058"/>
    </location>
</feature>
<evidence type="ECO:0000256" key="4">
    <source>
        <dbReference type="ARBA" id="ARBA00023136"/>
    </source>
</evidence>
<dbReference type="GO" id="GO:0034975">
    <property type="term" value="P:protein folding in endoplasmic reticulum"/>
    <property type="evidence" value="ECO:0007669"/>
    <property type="project" value="TreeGrafter"/>
</dbReference>
<feature type="region of interest" description="Disordered" evidence="5">
    <location>
        <begin position="93"/>
        <end position="197"/>
    </location>
</feature>
<feature type="compositionally biased region" description="Polar residues" evidence="5">
    <location>
        <begin position="1572"/>
        <end position="1581"/>
    </location>
</feature>
<feature type="compositionally biased region" description="Pro residues" evidence="5">
    <location>
        <begin position="1675"/>
        <end position="1691"/>
    </location>
</feature>
<feature type="compositionally biased region" description="Polar residues" evidence="5">
    <location>
        <begin position="1727"/>
        <end position="1739"/>
    </location>
</feature>
<feature type="compositionally biased region" description="Basic and acidic residues" evidence="5">
    <location>
        <begin position="1478"/>
        <end position="1492"/>
    </location>
</feature>
<protein>
    <recommendedName>
        <fullName evidence="7">SUN domain-containing protein</fullName>
    </recommendedName>
</protein>
<evidence type="ECO:0000256" key="5">
    <source>
        <dbReference type="SAM" id="MobiDB-lite"/>
    </source>
</evidence>
<evidence type="ECO:0000256" key="3">
    <source>
        <dbReference type="ARBA" id="ARBA00022989"/>
    </source>
</evidence>
<feature type="compositionally biased region" description="Acidic residues" evidence="5">
    <location>
        <begin position="1818"/>
        <end position="1829"/>
    </location>
</feature>
<feature type="compositionally biased region" description="Basic residues" evidence="5">
    <location>
        <begin position="1655"/>
        <end position="1674"/>
    </location>
</feature>
<feature type="region of interest" description="Disordered" evidence="5">
    <location>
        <begin position="1724"/>
        <end position="1829"/>
    </location>
</feature>
<dbReference type="InterPro" id="IPR012919">
    <property type="entry name" value="SUN_dom"/>
</dbReference>
<feature type="signal peptide" evidence="6">
    <location>
        <begin position="1"/>
        <end position="21"/>
    </location>
</feature>
<feature type="compositionally biased region" description="Basic and acidic residues" evidence="5">
    <location>
        <begin position="1756"/>
        <end position="1770"/>
    </location>
</feature>
<evidence type="ECO:0000313" key="9">
    <source>
        <dbReference type="Proteomes" id="UP000041254"/>
    </source>
</evidence>
<feature type="region of interest" description="Disordered" evidence="5">
    <location>
        <begin position="35"/>
        <end position="78"/>
    </location>
</feature>
<feature type="region of interest" description="Disordered" evidence="5">
    <location>
        <begin position="1209"/>
        <end position="1232"/>
    </location>
</feature>
<dbReference type="OrthoDB" id="266334at2759"/>
<feature type="compositionally biased region" description="Basic and acidic residues" evidence="5">
    <location>
        <begin position="1223"/>
        <end position="1232"/>
    </location>
</feature>
<dbReference type="GO" id="GO:0005737">
    <property type="term" value="C:cytoplasm"/>
    <property type="evidence" value="ECO:0007669"/>
    <property type="project" value="TreeGrafter"/>
</dbReference>
<dbReference type="PANTHER" id="PTHR12953">
    <property type="entry name" value="MEMBRANE PROTEIN CH1 RELATED"/>
    <property type="match status" value="1"/>
</dbReference>
<feature type="compositionally biased region" description="Polar residues" evidence="5">
    <location>
        <begin position="1629"/>
        <end position="1647"/>
    </location>
</feature>
<dbReference type="GO" id="GO:0016020">
    <property type="term" value="C:membrane"/>
    <property type="evidence" value="ECO:0007669"/>
    <property type="project" value="InterPro"/>
</dbReference>
<dbReference type="InterPro" id="IPR045120">
    <property type="entry name" value="Suco/Slp1-like"/>
</dbReference>
<proteinExistence type="predicted"/>
<feature type="region of interest" description="Disordered" evidence="5">
    <location>
        <begin position="328"/>
        <end position="380"/>
    </location>
</feature>
<feature type="chain" id="PRO_5005189582" description="SUN domain-containing protein" evidence="6">
    <location>
        <begin position="22"/>
        <end position="1829"/>
    </location>
</feature>
<dbReference type="VEuPathDB" id="CryptoDB:Vbra_16805"/>
<evidence type="ECO:0000256" key="1">
    <source>
        <dbReference type="ARBA" id="ARBA00004308"/>
    </source>
</evidence>
<keyword evidence="3" id="KW-1133">Transmembrane helix</keyword>
<keyword evidence="4" id="KW-0472">Membrane</keyword>
<dbReference type="GO" id="GO:0012505">
    <property type="term" value="C:endomembrane system"/>
    <property type="evidence" value="ECO:0007669"/>
    <property type="project" value="UniProtKB-SubCell"/>
</dbReference>
<dbReference type="EMBL" id="CDMY01000553">
    <property type="protein sequence ID" value="CEM22528.1"/>
    <property type="molecule type" value="Genomic_DNA"/>
</dbReference>
<feature type="region of interest" description="Disordered" evidence="5">
    <location>
        <begin position="807"/>
        <end position="880"/>
    </location>
</feature>
<dbReference type="Pfam" id="PF07738">
    <property type="entry name" value="Sad1_UNC"/>
    <property type="match status" value="1"/>
</dbReference>
<feature type="compositionally biased region" description="Basic residues" evidence="5">
    <location>
        <begin position="1063"/>
        <end position="1073"/>
    </location>
</feature>
<dbReference type="PROSITE" id="PS51469">
    <property type="entry name" value="SUN"/>
    <property type="match status" value="1"/>
</dbReference>
<feature type="compositionally biased region" description="Basic residues" evidence="5">
    <location>
        <begin position="1462"/>
        <end position="1477"/>
    </location>
</feature>
<feature type="compositionally biased region" description="Polar residues" evidence="5">
    <location>
        <begin position="813"/>
        <end position="823"/>
    </location>
</feature>
<reference evidence="8 9" key="1">
    <citation type="submission" date="2014-11" db="EMBL/GenBank/DDBJ databases">
        <authorList>
            <person name="Zhu J."/>
            <person name="Qi W."/>
            <person name="Song R."/>
        </authorList>
    </citation>
    <scope>NUCLEOTIDE SEQUENCE [LARGE SCALE GENOMIC DNA]</scope>
</reference>
<feature type="region of interest" description="Disordered" evidence="5">
    <location>
        <begin position="1425"/>
        <end position="1712"/>
    </location>
</feature>
<dbReference type="Proteomes" id="UP000041254">
    <property type="component" value="Unassembled WGS sequence"/>
</dbReference>
<feature type="compositionally biased region" description="Basic and acidic residues" evidence="5">
    <location>
        <begin position="35"/>
        <end position="48"/>
    </location>
</feature>
<keyword evidence="6" id="KW-0732">Signal</keyword>
<organism evidence="8 9">
    <name type="scientific">Vitrella brassicaformis (strain CCMP3155)</name>
    <dbReference type="NCBI Taxonomy" id="1169540"/>
    <lineage>
        <taxon>Eukaryota</taxon>
        <taxon>Sar</taxon>
        <taxon>Alveolata</taxon>
        <taxon>Colpodellida</taxon>
        <taxon>Vitrellaceae</taxon>
        <taxon>Vitrella</taxon>
    </lineage>
</organism>
<accession>A0A0G4G2N5</accession>
<sequence>MKTLLPGTLIGFLLVFSALQSRRISPSAVAAADEHQALHAAADSRPRSSPDSSSHLPPDGAPSRQAAPPGPHRSDQSKSWWSLVRALLGMMGKRTHQSDVSDASDHEGDPDGTAESGVSDENGSEDLPISPKPGFWASFERPATPVGSLPPPLSSPSASPPAAAASTKAPSDHDVAAAKSPCPSRNPFARTADGKSRLALVASPQDASQGRADLDEHDGDDVAEWGRSRKQGFRLTAAHSRPPYPSSPNPYFATASAPSRKPADRPVAYTTIPPLIEPPNQPAARPAKWTPHGKTDKAALIRREPRLTFRGFCHGLVMEAVRLCRGSREKMGPPAPVAEKTLRGKQVDDGQAEVESGFLSPTPSAPRPASGGQPPPPTCSSLEWLKVASTPQCVDADREAEERRAEAEEPACPVETAWAVNMGLWQTSKDGLWVGHGCPAHRPRHPPPPVPPPYNATYWSRAKRCAKRRLVDVVTKCQWPESRANGSILREMASWLPAFVQGLLGTEDEPQNKTDLLTVRSELVSSPRAVHPSAIDCSVRLPEVHQSQCNGTASVSDGLLAENDTGKDDGGQFCPNAMCRRLWAKGVEVPGRPMRFIGGMAYPRSYESRFDFASQDAGARIVDFSPHIKNVRSVLSPDDDRYLLVPCKAPTWFVIALTDDINLEQLALISLEYYASGFRHLQILGSSNYPTTDWRMLGEIETTPFLNKELFDLKPYCSHIKDKGCWVRYLKVRVLSHHRDEHNYYCALTRIQIFGTTVFSSLQSELSDIESKEDTADSPDAQPTDAPAPPHIEAALTELETTAASLLRKADQKVSQLSGSKSPVSHHASAPANRSDAATPRGGPVKAPKPRDTPPPPESKKATDTEDEGRDQSQTAGSPSLADLLSSLNLEQHEHWDYRPPLSAPPSISPSPPIHHQARVPVPMHDMLQRHSYLMETTLKKYGTLSDDFMDWLAGRWASGPGAAPGHPPPPTVDPALANMSLAPATATPTAPQPADGLAQLFGLLGGHQAVLYPSALSQHHPHPSWAVNGGAATGSAGENRGGGSAAADGGGSAGGQGQANTHHPHPHAHPHVPPKDTHKTTAASDRGHVLLTLVDRMKSVEIQTHTVRNRTFELLGALQHHEAHLAYLGGVSLFTQHAVDFQFSRLLEIETRIEELAREVAFQQYGHRPITWPLHKNPFMPRGDPQLPSAGKTTPWYGFHPFASFNATGAKPSRDQPGAGQGDKRGDGFRYGDRTPFDDLQALLESVRRFAAAVGSLWPMKWGGWQAGRPIDGAGAGSGPPPTVVRSPPIGWDRFLIYVVLMLQLVQLFRSSELRLPLMRRTSQTGRLQRSQSLPSRLKLTITTPSRLLPTQLPSRWPSWERLGKSALLSIVEFFMARLEQLRRPLQRGVDGEHWRQGRAVSREEMGEGRGDVQMTDSRVARASYRQRTVGHPDQLKSTRLDPRTTGPPDVRDAAIARWTGGRRHLGGGAHRHVRRRRDEGSGAVRGKGESEGSPPPFITLANLSQDKTSGLPPMPPKRARRRPTADPSSHANGGHPDTRSLRTVSTPPGTDDDEMDGDEDSFAGGDRSPTHSASRSQVSGLEAVQTDEDDMHPRSSKKMRVVPSIDVDDSPAHVLHRDGSREMLTVVSATSRASQPSYFSASGEESQTDSRTPRHSIRRHHHRTMSGRHPHAHPQPAPPSSPPLLPFSPSPSSVPSSHYDDRHTLASHFGQLSSNADVMSAVSVPLSSEEGSPTVVSELSARRPQQLRLQTPPREIEGGTRETEEDSFHWSLDSPPPQPASTTIDADQVQPAIGAPVVPTDGLPAVPRPQASQASQEEEEQPTDSEP</sequence>
<dbReference type="InParanoid" id="A0A0G4G2N5"/>
<feature type="compositionally biased region" description="Basic and acidic residues" evidence="5">
    <location>
        <begin position="96"/>
        <end position="109"/>
    </location>
</feature>
<feature type="compositionally biased region" description="Acidic residues" evidence="5">
    <location>
        <begin position="1552"/>
        <end position="1563"/>
    </location>
</feature>
<feature type="compositionally biased region" description="Basic and acidic residues" evidence="5">
    <location>
        <begin position="1435"/>
        <end position="1444"/>
    </location>
</feature>
<gene>
    <name evidence="8" type="ORF">Vbra_16805</name>
</gene>
<dbReference type="PANTHER" id="PTHR12953:SF0">
    <property type="entry name" value="SUN DOMAIN-CONTAINING OSSIFICATION FACTOR"/>
    <property type="match status" value="1"/>
</dbReference>
<evidence type="ECO:0000313" key="8">
    <source>
        <dbReference type="EMBL" id="CEM22528.1"/>
    </source>
</evidence>
<name>A0A0G4G2N5_VITBC</name>